<dbReference type="PATRIC" id="fig|1056807.3.peg.319"/>
<reference evidence="1 3" key="1">
    <citation type="submission" date="2014-12" db="EMBL/GenBank/DDBJ databases">
        <title>Genome sequence of Morococcus cerebrosus.</title>
        <authorList>
            <person name="Shin S.-K."/>
            <person name="Yi H."/>
        </authorList>
    </citation>
    <scope>NUCLEOTIDE SEQUENCE [LARGE SCALE GENOMIC DNA]</scope>
    <source>
        <strain evidence="1 3">CIP 81.93</strain>
    </source>
</reference>
<evidence type="ECO:0000313" key="1">
    <source>
        <dbReference type="EMBL" id="KIC12791.1"/>
    </source>
</evidence>
<protein>
    <submittedName>
        <fullName evidence="2">DUF2190 family protein</fullName>
    </submittedName>
</protein>
<dbReference type="AlphaFoldDB" id="A0A0C1H4X0"/>
<sequence>MAQTKQVVLVTTVKTSGKVVKNRFVDFAGKQAAAGVKVLGTATLDADAGEMLAVDVLGIALVEAGGTIAVGDEVAADAQGAAVKAAGNAKIAGTARSAATAAGEVIQVFLKG</sequence>
<name>A0A0C1H4X0_9NEIS</name>
<reference evidence="2 4" key="2">
    <citation type="submission" date="2022-03" db="EMBL/GenBank/DDBJ databases">
        <title>Genome sequencing of Morococcus cerebrosus.</title>
        <authorList>
            <person name="Baek M.-G."/>
            <person name="Yi H."/>
        </authorList>
    </citation>
    <scope>NUCLEOTIDE SEQUENCE [LARGE SCALE GENOMIC DNA]</scope>
    <source>
        <strain evidence="2 4">CIP 81.93</strain>
    </source>
</reference>
<dbReference type="EMBL" id="JUFZ01000013">
    <property type="protein sequence ID" value="KIC12791.1"/>
    <property type="molecule type" value="Genomic_DNA"/>
</dbReference>
<accession>A0A0C1H4X0</accession>
<dbReference type="Proteomes" id="UP000031390">
    <property type="component" value="Unassembled WGS sequence"/>
</dbReference>
<organism evidence="1 3">
    <name type="scientific">Morococcus cerebrosus</name>
    <dbReference type="NCBI Taxonomy" id="1056807"/>
    <lineage>
        <taxon>Bacteria</taxon>
        <taxon>Pseudomonadati</taxon>
        <taxon>Pseudomonadota</taxon>
        <taxon>Betaproteobacteria</taxon>
        <taxon>Neisseriales</taxon>
        <taxon>Neisseriaceae</taxon>
        <taxon>Morococcus</taxon>
    </lineage>
</organism>
<evidence type="ECO:0000313" key="4">
    <source>
        <dbReference type="Proteomes" id="UP000829504"/>
    </source>
</evidence>
<proteinExistence type="predicted"/>
<dbReference type="EMBL" id="CP094242">
    <property type="protein sequence ID" value="UNV87344.1"/>
    <property type="molecule type" value="Genomic_DNA"/>
</dbReference>
<dbReference type="Proteomes" id="UP000829504">
    <property type="component" value="Chromosome"/>
</dbReference>
<dbReference type="InterPro" id="IPR011231">
    <property type="entry name" value="Phage_VT1-Sakai_H0018"/>
</dbReference>
<evidence type="ECO:0000313" key="2">
    <source>
        <dbReference type="EMBL" id="UNV87344.1"/>
    </source>
</evidence>
<gene>
    <name evidence="1" type="ORF">MCC93_03310</name>
    <name evidence="2" type="ORF">MON37_12035</name>
</gene>
<evidence type="ECO:0000313" key="3">
    <source>
        <dbReference type="Proteomes" id="UP000031390"/>
    </source>
</evidence>
<dbReference type="RefSeq" id="WP_039405103.1">
    <property type="nucleotide sequence ID" value="NZ_CP094242.1"/>
</dbReference>
<dbReference type="Pfam" id="PF09956">
    <property type="entry name" value="Phage_cement_2"/>
    <property type="match status" value="1"/>
</dbReference>
<keyword evidence="4" id="KW-1185">Reference proteome</keyword>